<protein>
    <submittedName>
        <fullName evidence="1">Uncharacterized protein</fullName>
    </submittedName>
</protein>
<accession>A0ABX8TQS7</accession>
<name>A0ABX8TQS7_9ACTN</name>
<gene>
    <name evidence="1" type="ORF">Nocox_01015</name>
</gene>
<sequence length="181" mass="20525">MARSARGAVARISGQHGGVSELVWDEVKGFFDPDLMGTLPDVWVTDTSFEDWQMLFDLVEAHGWRSEYREGDVVMPLPRAEQVLSLPVDAESPTLRVWPVPDVLAIFWFLSDDAIEFDVDLRELQGQERLDILCEFITTIGRRLRKPVVMSPEGDWDRNSPVLGFDVEADRVVLLAQPWVG</sequence>
<evidence type="ECO:0000313" key="1">
    <source>
        <dbReference type="EMBL" id="QYC37837.1"/>
    </source>
</evidence>
<dbReference type="Proteomes" id="UP000824681">
    <property type="component" value="Chromosome"/>
</dbReference>
<keyword evidence="2" id="KW-1185">Reference proteome</keyword>
<dbReference type="EMBL" id="CP068985">
    <property type="protein sequence ID" value="QYC37837.1"/>
    <property type="molecule type" value="Genomic_DNA"/>
</dbReference>
<proteinExistence type="predicted"/>
<organism evidence="1 2">
    <name type="scientific">Nonomuraea coxensis DSM 45129</name>
    <dbReference type="NCBI Taxonomy" id="1122611"/>
    <lineage>
        <taxon>Bacteria</taxon>
        <taxon>Bacillati</taxon>
        <taxon>Actinomycetota</taxon>
        <taxon>Actinomycetes</taxon>
        <taxon>Streptosporangiales</taxon>
        <taxon>Streptosporangiaceae</taxon>
        <taxon>Nonomuraea</taxon>
    </lineage>
</organism>
<reference evidence="1 2" key="1">
    <citation type="journal article" date="2021" name="ACS Chem. Biol.">
        <title>Genomic-Led Discovery of a Novel Glycopeptide Antibiotic by Nonomuraea coxensis DSM 45129.</title>
        <authorList>
            <person name="Yushchuk O."/>
            <person name="Vior N.M."/>
            <person name="Andreo-Vidal A."/>
            <person name="Berini F."/>
            <person name="Ruckert C."/>
            <person name="Busche T."/>
            <person name="Binda E."/>
            <person name="Kalinowski J."/>
            <person name="Truman A.W."/>
            <person name="Marinelli F."/>
        </authorList>
    </citation>
    <scope>NUCLEOTIDE SEQUENCE [LARGE SCALE GENOMIC DNA]</scope>
    <source>
        <strain evidence="1 2">DSM 45129</strain>
    </source>
</reference>
<evidence type="ECO:0000313" key="2">
    <source>
        <dbReference type="Proteomes" id="UP000824681"/>
    </source>
</evidence>